<keyword evidence="2" id="KW-1185">Reference proteome</keyword>
<organism evidence="1 2">
    <name type="scientific">Dreissena polymorpha</name>
    <name type="common">Zebra mussel</name>
    <name type="synonym">Mytilus polymorpha</name>
    <dbReference type="NCBI Taxonomy" id="45954"/>
    <lineage>
        <taxon>Eukaryota</taxon>
        <taxon>Metazoa</taxon>
        <taxon>Spiralia</taxon>
        <taxon>Lophotrochozoa</taxon>
        <taxon>Mollusca</taxon>
        <taxon>Bivalvia</taxon>
        <taxon>Autobranchia</taxon>
        <taxon>Heteroconchia</taxon>
        <taxon>Euheterodonta</taxon>
        <taxon>Imparidentia</taxon>
        <taxon>Neoheterodontei</taxon>
        <taxon>Myida</taxon>
        <taxon>Dreissenoidea</taxon>
        <taxon>Dreissenidae</taxon>
        <taxon>Dreissena</taxon>
    </lineage>
</organism>
<dbReference type="Proteomes" id="UP000828390">
    <property type="component" value="Unassembled WGS sequence"/>
</dbReference>
<proteinExistence type="predicted"/>
<reference evidence="1" key="1">
    <citation type="journal article" date="2019" name="bioRxiv">
        <title>The Genome of the Zebra Mussel, Dreissena polymorpha: A Resource for Invasive Species Research.</title>
        <authorList>
            <person name="McCartney M.A."/>
            <person name="Auch B."/>
            <person name="Kono T."/>
            <person name="Mallez S."/>
            <person name="Zhang Y."/>
            <person name="Obille A."/>
            <person name="Becker A."/>
            <person name="Abrahante J.E."/>
            <person name="Garbe J."/>
            <person name="Badalamenti J.P."/>
            <person name="Herman A."/>
            <person name="Mangelson H."/>
            <person name="Liachko I."/>
            <person name="Sullivan S."/>
            <person name="Sone E.D."/>
            <person name="Koren S."/>
            <person name="Silverstein K.A.T."/>
            <person name="Beckman K.B."/>
            <person name="Gohl D.M."/>
        </authorList>
    </citation>
    <scope>NUCLEOTIDE SEQUENCE</scope>
    <source>
        <strain evidence="1">Duluth1</strain>
        <tissue evidence="1">Whole animal</tissue>
    </source>
</reference>
<name>A0A9D4EYT4_DREPO</name>
<evidence type="ECO:0000313" key="1">
    <source>
        <dbReference type="EMBL" id="KAH3786377.1"/>
    </source>
</evidence>
<protein>
    <submittedName>
        <fullName evidence="1">Uncharacterized protein</fullName>
    </submittedName>
</protein>
<dbReference type="EMBL" id="JAIWYP010000008">
    <property type="protein sequence ID" value="KAH3786377.1"/>
    <property type="molecule type" value="Genomic_DNA"/>
</dbReference>
<reference evidence="1" key="2">
    <citation type="submission" date="2020-11" db="EMBL/GenBank/DDBJ databases">
        <authorList>
            <person name="McCartney M.A."/>
            <person name="Auch B."/>
            <person name="Kono T."/>
            <person name="Mallez S."/>
            <person name="Becker A."/>
            <person name="Gohl D.M."/>
            <person name="Silverstein K.A.T."/>
            <person name="Koren S."/>
            <person name="Bechman K.B."/>
            <person name="Herman A."/>
            <person name="Abrahante J.E."/>
            <person name="Garbe J."/>
        </authorList>
    </citation>
    <scope>NUCLEOTIDE SEQUENCE</scope>
    <source>
        <strain evidence="1">Duluth1</strain>
        <tissue evidence="1">Whole animal</tissue>
    </source>
</reference>
<dbReference type="AlphaFoldDB" id="A0A9D4EYT4"/>
<sequence length="103" mass="10946">MKPITDTILSEKPHTFGIYSTAKAEQTFFSIRGGKAKPVDAASVVEAASPMVTECQATLVQAQIGLLDANLAMHRLAQKETEAAQMVDQCLAGSRAEASVRPV</sequence>
<gene>
    <name evidence="1" type="ORF">DPMN_164484</name>
</gene>
<accession>A0A9D4EYT4</accession>
<evidence type="ECO:0000313" key="2">
    <source>
        <dbReference type="Proteomes" id="UP000828390"/>
    </source>
</evidence>
<comment type="caution">
    <text evidence="1">The sequence shown here is derived from an EMBL/GenBank/DDBJ whole genome shotgun (WGS) entry which is preliminary data.</text>
</comment>